<feature type="signal peptide" evidence="4">
    <location>
        <begin position="1"/>
        <end position="17"/>
    </location>
</feature>
<dbReference type="InterPro" id="IPR013595">
    <property type="entry name" value="Pept_S33_TAP-like_C"/>
</dbReference>
<dbReference type="EMBL" id="JTDL01000134">
    <property type="protein sequence ID" value="KHL01979.1"/>
    <property type="molecule type" value="Genomic_DNA"/>
</dbReference>
<proteinExistence type="inferred from homology"/>
<evidence type="ECO:0000259" key="5">
    <source>
        <dbReference type="Pfam" id="PF00561"/>
    </source>
</evidence>
<feature type="chain" id="PRO_5039561225" evidence="4">
    <location>
        <begin position="18"/>
        <end position="504"/>
    </location>
</feature>
<dbReference type="Pfam" id="PF00561">
    <property type="entry name" value="Abhydrolase_1"/>
    <property type="match status" value="1"/>
</dbReference>
<dbReference type="InterPro" id="IPR051601">
    <property type="entry name" value="Serine_prot/Carboxylest_S33"/>
</dbReference>
<dbReference type="STRING" id="1338436.LK10_13945"/>
<feature type="domain" description="Peptidase S33 tripeptidyl aminopeptidase-like C-terminal" evidence="6">
    <location>
        <begin position="402"/>
        <end position="504"/>
    </location>
</feature>
<dbReference type="AlphaFoldDB" id="A0A0B2AEK7"/>
<keyword evidence="8" id="KW-1185">Reference proteome</keyword>
<accession>A0A0B2AEK7</accession>
<dbReference type="InterPro" id="IPR029058">
    <property type="entry name" value="AB_hydrolase_fold"/>
</dbReference>
<dbReference type="PANTHER" id="PTHR43248:SF29">
    <property type="entry name" value="TRIPEPTIDYL AMINOPEPTIDASE"/>
    <property type="match status" value="1"/>
</dbReference>
<dbReference type="PANTHER" id="PTHR43248">
    <property type="entry name" value="2-SUCCINYL-6-HYDROXY-2,4-CYCLOHEXADIENE-1-CARBOXYLATE SYNTHASE"/>
    <property type="match status" value="1"/>
</dbReference>
<feature type="domain" description="AB hydrolase-1" evidence="5">
    <location>
        <begin position="96"/>
        <end position="306"/>
    </location>
</feature>
<evidence type="ECO:0000256" key="2">
    <source>
        <dbReference type="ARBA" id="ARBA00022729"/>
    </source>
</evidence>
<dbReference type="Proteomes" id="UP000030982">
    <property type="component" value="Unassembled WGS sequence"/>
</dbReference>
<dbReference type="Pfam" id="PF08386">
    <property type="entry name" value="Abhydrolase_4"/>
    <property type="match status" value="1"/>
</dbReference>
<dbReference type="Gene3D" id="3.40.50.1820">
    <property type="entry name" value="alpha/beta hydrolase"/>
    <property type="match status" value="1"/>
</dbReference>
<evidence type="ECO:0000256" key="3">
    <source>
        <dbReference type="ARBA" id="ARBA00022801"/>
    </source>
</evidence>
<keyword evidence="2 4" id="KW-0732">Signal</keyword>
<name>A0A0B2AEK7_9MICC</name>
<comment type="caution">
    <text evidence="7">The sequence shown here is derived from an EMBL/GenBank/DDBJ whole genome shotgun (WGS) entry which is preliminary data.</text>
</comment>
<protein>
    <submittedName>
        <fullName evidence="7">Alpha/beta hydrolase</fullName>
    </submittedName>
</protein>
<comment type="similarity">
    <text evidence="1">Belongs to the peptidase S33 family.</text>
</comment>
<dbReference type="InterPro" id="IPR000073">
    <property type="entry name" value="AB_hydrolase_1"/>
</dbReference>
<reference evidence="7 8" key="1">
    <citation type="submission" date="2014-09" db="EMBL/GenBank/DDBJ databases">
        <title>Genome sequence of Sinomonas sp. MUSC 117.</title>
        <authorList>
            <person name="Lee L.-H."/>
        </authorList>
    </citation>
    <scope>NUCLEOTIDE SEQUENCE [LARGE SCALE GENOMIC DNA]</scope>
    <source>
        <strain evidence="7 8">MUSC 117</strain>
    </source>
</reference>
<evidence type="ECO:0000256" key="4">
    <source>
        <dbReference type="SAM" id="SignalP"/>
    </source>
</evidence>
<evidence type="ECO:0000313" key="7">
    <source>
        <dbReference type="EMBL" id="KHL01979.1"/>
    </source>
</evidence>
<evidence type="ECO:0000256" key="1">
    <source>
        <dbReference type="ARBA" id="ARBA00010088"/>
    </source>
</evidence>
<sequence>MLAIVAGLAVIVLALTACTPFLGPSQNATSGADPSATAGAPPELTKYYQQQIQWSSCENGLECAKVTVPVDYSKPDGDTIQLAVARLRGKNTSASLLVNPGGPGASGIDLVRDSATQMFTQKLRDAYNIIGWDPRGVKRSAPVTCLNASQEDAARQMNIDPSTPAGLDQAFAEQKTVIQACEANTGPILAHTDTVSSARDMDIIRAVAAGQSKLNYFGFSYGTFLGATYASLFSDRVGRFVLDGALDPALDASQITIGQAKGFEDALHAYVRSCLAGSGCPMHGTEDEAVTQVRNLLQSIAKHPMPTTDGRILPITDFVNGMIIPLYNDQNWSVLTGALTSAFRGDGSAMLRLSDLAADRESDGTYSSNSNFAFMAYNCLDYSEPSDPAGMAAEAAQLEQASPTFGQFFAYGGVNCRDWPYKPVRTPAPAHYTGSSPIVVVGTTGDPATPYPWAQSLRSELGNAGLLTWNGQGHTAYGRGSTCIDDAVDGYLVDGNAPKDGARC</sequence>
<evidence type="ECO:0000313" key="8">
    <source>
        <dbReference type="Proteomes" id="UP000030982"/>
    </source>
</evidence>
<dbReference type="GO" id="GO:0016787">
    <property type="term" value="F:hydrolase activity"/>
    <property type="evidence" value="ECO:0007669"/>
    <property type="project" value="UniProtKB-KW"/>
</dbReference>
<keyword evidence="3 7" id="KW-0378">Hydrolase</keyword>
<evidence type="ECO:0000259" key="6">
    <source>
        <dbReference type="Pfam" id="PF08386"/>
    </source>
</evidence>
<organism evidence="7 8">
    <name type="scientific">Sinomonas humi</name>
    <dbReference type="NCBI Taxonomy" id="1338436"/>
    <lineage>
        <taxon>Bacteria</taxon>
        <taxon>Bacillati</taxon>
        <taxon>Actinomycetota</taxon>
        <taxon>Actinomycetes</taxon>
        <taxon>Micrococcales</taxon>
        <taxon>Micrococcaceae</taxon>
        <taxon>Sinomonas</taxon>
    </lineage>
</organism>
<gene>
    <name evidence="7" type="ORF">LK10_13945</name>
</gene>
<dbReference type="SUPFAM" id="SSF53474">
    <property type="entry name" value="alpha/beta-Hydrolases"/>
    <property type="match status" value="1"/>
</dbReference>